<dbReference type="Proteomes" id="UP000261480">
    <property type="component" value="Unplaced"/>
</dbReference>
<dbReference type="PROSITE" id="PS50279">
    <property type="entry name" value="BPTI_KUNITZ_2"/>
    <property type="match status" value="2"/>
</dbReference>
<name>A0A3B3YNR7_9TELE</name>
<dbReference type="Pfam" id="PF00014">
    <property type="entry name" value="Kunitz_BPTI"/>
    <property type="match status" value="2"/>
</dbReference>
<feature type="domain" description="BPTI/Kunitz inhibitor" evidence="4">
    <location>
        <begin position="25"/>
        <end position="75"/>
    </location>
</feature>
<dbReference type="RefSeq" id="XP_014857405.1">
    <property type="nucleotide sequence ID" value="XM_015001919.1"/>
</dbReference>
<evidence type="ECO:0000256" key="3">
    <source>
        <dbReference type="SAM" id="SignalP"/>
    </source>
</evidence>
<evidence type="ECO:0000313" key="5">
    <source>
        <dbReference type="Ensembl" id="ENSPMEP00000028992.1"/>
    </source>
</evidence>
<proteinExistence type="predicted"/>
<organism evidence="5 6">
    <name type="scientific">Poecilia mexicana</name>
    <dbReference type="NCBI Taxonomy" id="48701"/>
    <lineage>
        <taxon>Eukaryota</taxon>
        <taxon>Metazoa</taxon>
        <taxon>Chordata</taxon>
        <taxon>Craniata</taxon>
        <taxon>Vertebrata</taxon>
        <taxon>Euteleostomi</taxon>
        <taxon>Actinopterygii</taxon>
        <taxon>Neopterygii</taxon>
        <taxon>Teleostei</taxon>
        <taxon>Neoteleostei</taxon>
        <taxon>Acanthomorphata</taxon>
        <taxon>Ovalentaria</taxon>
        <taxon>Atherinomorphae</taxon>
        <taxon>Cyprinodontiformes</taxon>
        <taxon>Poeciliidae</taxon>
        <taxon>Poeciliinae</taxon>
        <taxon>Poecilia</taxon>
    </lineage>
</organism>
<dbReference type="InterPro" id="IPR050098">
    <property type="entry name" value="TFPI/VKTCI-like"/>
</dbReference>
<dbReference type="InterPro" id="IPR036880">
    <property type="entry name" value="Kunitz_BPTI_sf"/>
</dbReference>
<dbReference type="Gene3D" id="4.10.410.10">
    <property type="entry name" value="Pancreatic trypsin inhibitor Kunitz domain"/>
    <property type="match status" value="2"/>
</dbReference>
<protein>
    <recommendedName>
        <fullName evidence="4">BPTI/Kunitz inhibitor domain-containing protein</fullName>
    </recommendedName>
</protein>
<evidence type="ECO:0000259" key="4">
    <source>
        <dbReference type="PROSITE" id="PS50279"/>
    </source>
</evidence>
<dbReference type="InterPro" id="IPR020901">
    <property type="entry name" value="Prtase_inh_Kunz-CS"/>
</dbReference>
<dbReference type="PROSITE" id="PS00280">
    <property type="entry name" value="BPTI_KUNITZ_1"/>
    <property type="match status" value="1"/>
</dbReference>
<dbReference type="PANTHER" id="PTHR10083:SF373">
    <property type="entry name" value="SERINE PEPTIDASE INHIBITOR, KUNITZ TYPE, 2"/>
    <property type="match status" value="1"/>
</dbReference>
<keyword evidence="6" id="KW-1185">Reference proteome</keyword>
<dbReference type="GO" id="GO:0004867">
    <property type="term" value="F:serine-type endopeptidase inhibitor activity"/>
    <property type="evidence" value="ECO:0007669"/>
    <property type="project" value="InterPro"/>
</dbReference>
<keyword evidence="2" id="KW-0812">Transmembrane</keyword>
<sequence>MKTLLLLGIFLSALHTSNSQRQEFCNLPQDPGQGSTFTFSVYYNPEEDKCLPFFYQGEGGNANRFRSERQCMRNCSFNFETLYPTDETEACHFKYAPGGCNSKRLRYYYDAIHDKCKTFFWTGCFGNGNRFFDLESCNRTCVGIHDEGDEAEEDEPDTPITIIFAVLLSIVIFAVLLTVILLVVKSKKKHQKKKAKESQADAPLQGSGIEMT</sequence>
<dbReference type="SMART" id="SM00131">
    <property type="entry name" value="KU"/>
    <property type="match status" value="2"/>
</dbReference>
<keyword evidence="1" id="KW-1015">Disulfide bond</keyword>
<dbReference type="PANTHER" id="PTHR10083">
    <property type="entry name" value="KUNITZ-TYPE PROTEASE INHIBITOR-RELATED"/>
    <property type="match status" value="1"/>
</dbReference>
<reference evidence="5" key="1">
    <citation type="submission" date="2025-08" db="UniProtKB">
        <authorList>
            <consortium name="Ensembl"/>
        </authorList>
    </citation>
    <scope>IDENTIFICATION</scope>
</reference>
<dbReference type="GeneID" id="106926791"/>
<reference evidence="5" key="2">
    <citation type="submission" date="2025-09" db="UniProtKB">
        <authorList>
            <consortium name="Ensembl"/>
        </authorList>
    </citation>
    <scope>IDENTIFICATION</scope>
</reference>
<evidence type="ECO:0000313" key="6">
    <source>
        <dbReference type="Proteomes" id="UP000261480"/>
    </source>
</evidence>
<evidence type="ECO:0000256" key="1">
    <source>
        <dbReference type="ARBA" id="ARBA00023157"/>
    </source>
</evidence>
<evidence type="ECO:0000256" key="2">
    <source>
        <dbReference type="SAM" id="Phobius"/>
    </source>
</evidence>
<dbReference type="InterPro" id="IPR002223">
    <property type="entry name" value="Kunitz_BPTI"/>
</dbReference>
<feature type="signal peptide" evidence="3">
    <location>
        <begin position="1"/>
        <end position="19"/>
    </location>
</feature>
<feature type="transmembrane region" description="Helical" evidence="2">
    <location>
        <begin position="162"/>
        <end position="184"/>
    </location>
</feature>
<keyword evidence="2" id="KW-0472">Membrane</keyword>
<dbReference type="KEGG" id="pmei:106926791"/>
<dbReference type="AlphaFoldDB" id="A0A3B3YNR7"/>
<dbReference type="GO" id="GO:0005615">
    <property type="term" value="C:extracellular space"/>
    <property type="evidence" value="ECO:0007669"/>
    <property type="project" value="TreeGrafter"/>
</dbReference>
<dbReference type="Ensembl" id="ENSPMET00000019688.1">
    <property type="protein sequence ID" value="ENSPMEP00000028992.1"/>
    <property type="gene ID" value="ENSPMEG00000014425.1"/>
</dbReference>
<feature type="domain" description="BPTI/Kunitz inhibitor" evidence="4">
    <location>
        <begin position="91"/>
        <end position="141"/>
    </location>
</feature>
<keyword evidence="3" id="KW-0732">Signal</keyword>
<dbReference type="SUPFAM" id="SSF57362">
    <property type="entry name" value="BPTI-like"/>
    <property type="match status" value="2"/>
</dbReference>
<dbReference type="CDD" id="cd00109">
    <property type="entry name" value="Kunitz-type"/>
    <property type="match status" value="1"/>
</dbReference>
<keyword evidence="2" id="KW-1133">Transmembrane helix</keyword>
<dbReference type="OrthoDB" id="4473401at2759"/>
<accession>A0A3B3YNR7</accession>
<dbReference type="PRINTS" id="PR00759">
    <property type="entry name" value="BASICPTASE"/>
</dbReference>
<feature type="chain" id="PRO_5017426763" description="BPTI/Kunitz inhibitor domain-containing protein" evidence="3">
    <location>
        <begin position="20"/>
        <end position="212"/>
    </location>
</feature>